<feature type="compositionally biased region" description="Polar residues" evidence="1">
    <location>
        <begin position="161"/>
        <end position="175"/>
    </location>
</feature>
<dbReference type="AlphaFoldDB" id="A0A0L6CMH9"/>
<evidence type="ECO:0000256" key="1">
    <source>
        <dbReference type="SAM" id="MobiDB-lite"/>
    </source>
</evidence>
<evidence type="ECO:0000313" key="2">
    <source>
        <dbReference type="EMBL" id="KNX38753.1"/>
    </source>
</evidence>
<dbReference type="Proteomes" id="UP000037397">
    <property type="component" value="Unassembled WGS sequence"/>
</dbReference>
<dbReference type="STRING" id="1631356.VV01_18990"/>
<feature type="region of interest" description="Disordered" evidence="1">
    <location>
        <begin position="26"/>
        <end position="116"/>
    </location>
</feature>
<evidence type="ECO:0000313" key="3">
    <source>
        <dbReference type="Proteomes" id="UP000037397"/>
    </source>
</evidence>
<keyword evidence="3" id="KW-1185">Reference proteome</keyword>
<reference evidence="3" key="1">
    <citation type="submission" date="2015-03" db="EMBL/GenBank/DDBJ databases">
        <title>Luteipulveratus halotolerans sp. nov., a novel actinobacterium (Dermacoccaceae) from Sarawak, Malaysia.</title>
        <authorList>
            <person name="Juboi H."/>
            <person name="Basik A."/>
            <person name="Shamsul S.S."/>
            <person name="Arnold P."/>
            <person name="Schmitt E.K."/>
            <person name="Sanglier J.-J."/>
            <person name="Yeo T."/>
        </authorList>
    </citation>
    <scope>NUCLEOTIDE SEQUENCE [LARGE SCALE GENOMIC DNA]</scope>
    <source>
        <strain evidence="3">C296001</strain>
    </source>
</reference>
<sequence length="282" mass="28576">MRDLLSSLPDPGPMPDDVMARVQSALAQEQASRAGTTPGRVDAEDDPTGVREVLSSLPDPGPMPDDVMARIQSALAQEQASRAGTPSDNVTPLIGRRTSETASADGASPVSDTSRGRRRWLAPVAGLGAAAAIAVGALGVSQAMKSDSDDPPPAAQPPAATQSNGSSNPFDKVSIQNSGRSYTAAGLATEAVALKSQTGSIDPTRAESVALGPIATAPGLLDCLKVGSSALTADHISADLGSYEGKPAVIVVITDKGKSNAWVFSRQCTQGQGKIAGPTQLA</sequence>
<comment type="caution">
    <text evidence="2">The sequence shown here is derived from an EMBL/GenBank/DDBJ whole genome shotgun (WGS) entry which is preliminary data.</text>
</comment>
<feature type="compositionally biased region" description="Polar residues" evidence="1">
    <location>
        <begin position="26"/>
        <end position="35"/>
    </location>
</feature>
<feature type="compositionally biased region" description="Polar residues" evidence="1">
    <location>
        <begin position="74"/>
        <end position="90"/>
    </location>
</feature>
<name>A0A0L6CMH9_9MICO</name>
<gene>
    <name evidence="2" type="ORF">VV01_18990</name>
</gene>
<feature type="region of interest" description="Disordered" evidence="1">
    <location>
        <begin position="143"/>
        <end position="175"/>
    </location>
</feature>
<accession>A0A0L6CMH9</accession>
<dbReference type="EMBL" id="LAIR01000002">
    <property type="protein sequence ID" value="KNX38753.1"/>
    <property type="molecule type" value="Genomic_DNA"/>
</dbReference>
<organism evidence="2 3">
    <name type="scientific">Luteipulveratus halotolerans</name>
    <dbReference type="NCBI Taxonomy" id="1631356"/>
    <lineage>
        <taxon>Bacteria</taxon>
        <taxon>Bacillati</taxon>
        <taxon>Actinomycetota</taxon>
        <taxon>Actinomycetes</taxon>
        <taxon>Micrococcales</taxon>
        <taxon>Dermacoccaceae</taxon>
        <taxon>Luteipulveratus</taxon>
    </lineage>
</organism>
<protein>
    <submittedName>
        <fullName evidence="2">Uncharacterized protein</fullName>
    </submittedName>
</protein>
<dbReference type="PATRIC" id="fig|1631356.3.peg.3794"/>
<proteinExistence type="predicted"/>